<dbReference type="Gene3D" id="2.160.20.10">
    <property type="entry name" value="Single-stranded right-handed beta-helix, Pectin lyase-like"/>
    <property type="match status" value="2"/>
</dbReference>
<keyword evidence="3 7" id="KW-0732">Signal</keyword>
<evidence type="ECO:0000256" key="7">
    <source>
        <dbReference type="SAM" id="SignalP"/>
    </source>
</evidence>
<dbReference type="InterPro" id="IPR039448">
    <property type="entry name" value="Beta_helix"/>
</dbReference>
<evidence type="ECO:0000259" key="9">
    <source>
        <dbReference type="Pfam" id="PF23763"/>
    </source>
</evidence>
<dbReference type="RefSeq" id="WP_029427445.1">
    <property type="nucleotide sequence ID" value="NZ_CP012801.1"/>
</dbReference>
<evidence type="ECO:0000256" key="4">
    <source>
        <dbReference type="ARBA" id="ARBA00022737"/>
    </source>
</evidence>
<dbReference type="Pfam" id="PF23764">
    <property type="entry name" value="Beta-barrel_GLAA-B_II"/>
    <property type="match status" value="1"/>
</dbReference>
<dbReference type="SUPFAM" id="SSF51126">
    <property type="entry name" value="Pectin lyase-like"/>
    <property type="match status" value="1"/>
</dbReference>
<dbReference type="Proteomes" id="UP000061809">
    <property type="component" value="Chromosome"/>
</dbReference>
<dbReference type="InterPro" id="IPR057275">
    <property type="entry name" value="Beta-barrel_GLAA-B_I"/>
</dbReference>
<evidence type="ECO:0000259" key="8">
    <source>
        <dbReference type="Pfam" id="PF13229"/>
    </source>
</evidence>
<name>A0A0P0GS73_9BACE</name>
<evidence type="ECO:0000256" key="5">
    <source>
        <dbReference type="ARBA" id="ARBA00022801"/>
    </source>
</evidence>
<dbReference type="InterPro" id="IPR012334">
    <property type="entry name" value="Pectin_lyas_fold"/>
</dbReference>
<dbReference type="Pfam" id="PF23763">
    <property type="entry name" value="Beta-barrel_GLAA-B_I"/>
    <property type="match status" value="1"/>
</dbReference>
<proteinExistence type="predicted"/>
<dbReference type="EMBL" id="CP012801">
    <property type="protein sequence ID" value="ALJ60874.1"/>
    <property type="molecule type" value="Genomic_DNA"/>
</dbReference>
<dbReference type="InterPro" id="IPR011050">
    <property type="entry name" value="Pectin_lyase_fold/virulence"/>
</dbReference>
<dbReference type="InterPro" id="IPR006626">
    <property type="entry name" value="PbH1"/>
</dbReference>
<evidence type="ECO:0000256" key="6">
    <source>
        <dbReference type="ARBA" id="ARBA00023295"/>
    </source>
</evidence>
<dbReference type="PATRIC" id="fig|246787.4.peg.3768"/>
<evidence type="ECO:0000313" key="11">
    <source>
        <dbReference type="EMBL" id="ALJ60874.1"/>
    </source>
</evidence>
<protein>
    <submittedName>
        <fullName evidence="11">Alpha-1,3-galactosidase B</fullName>
        <ecNumber evidence="11">3.2.1.-</ecNumber>
    </submittedName>
</protein>
<gene>
    <name evidence="11" type="primary">glaB_1</name>
    <name evidence="11" type="ORF">BcellWH2_03651</name>
</gene>
<organism evidence="11 12">
    <name type="scientific">Bacteroides cellulosilyticus</name>
    <dbReference type="NCBI Taxonomy" id="246787"/>
    <lineage>
        <taxon>Bacteria</taxon>
        <taxon>Pseudomonadati</taxon>
        <taxon>Bacteroidota</taxon>
        <taxon>Bacteroidia</taxon>
        <taxon>Bacteroidales</taxon>
        <taxon>Bacteroidaceae</taxon>
        <taxon>Bacteroides</taxon>
    </lineage>
</organism>
<comment type="catalytic activity">
    <reaction evidence="2">
        <text>Hydrolysis of terminal, non-reducing branched (1-&gt;3)-alpha-D-galactosidic residues, producing free D-galactose.</text>
        <dbReference type="EC" id="3.2.1.n1"/>
    </reaction>
</comment>
<evidence type="ECO:0000256" key="2">
    <source>
        <dbReference type="ARBA" id="ARBA00001271"/>
    </source>
</evidence>
<accession>A0A0P0GS73</accession>
<feature type="chain" id="PRO_5006047975" evidence="7">
    <location>
        <begin position="27"/>
        <end position="609"/>
    </location>
</feature>
<evidence type="ECO:0000259" key="10">
    <source>
        <dbReference type="Pfam" id="PF23764"/>
    </source>
</evidence>
<dbReference type="EC" id="3.2.1.-" evidence="11"/>
<keyword evidence="5 11" id="KW-0378">Hydrolase</keyword>
<feature type="domain" description="Right handed beta helix" evidence="8">
    <location>
        <begin position="425"/>
        <end position="559"/>
    </location>
</feature>
<dbReference type="SMART" id="SM00710">
    <property type="entry name" value="PbH1"/>
    <property type="match status" value="6"/>
</dbReference>
<sequence length="609" mass="69276">MKYKLLLCGINLLLCLSTCFSSALMAAETVIDFTGKIKDGQNITAVIRKSIEEAPKADLKFVFPKGVYHFSPAESFKKTYCITNHENGEKNIAFLFDGFRNVKIEGDETEFVFTGAMLPFLFVNSQGIELTGCSIDWSIPFYVQGEVICSMPKSKSYDVRFNSEGYDFQVADNRLVYPNQEGFSYSGIGESLVFDKYSKSPVYNSNTLDIHRKQNAMVEKLSNGDIRITEKIKSYPSVGSIIVFKGPNGENRYAPAIHALKSKDVVIRNVNVYHALGMGFLGEISENISLKNFNVCLREGTDRMLSATADATHFCNCRGNVVVDGCLFENMLDDGTNVHGTYVRIEKIISNRTLQAKLMHFQQGGFEFARPGDKNWFIIAPLINRQNENKIVDYRRLDDYTMELTFVKDLPKELKEGDLVENKTWNTDSFVMKNCTIRNHRARNIVLKTPGKTLIENNYLNSMMASILMRPEAYFWYEAGANENTVIRNNTFHNCILGGGEQAMLFISPRFAKNFDKSGWIDKNVVFENNTIHTFDNKIIHATSVNGLVIRNNKIIQTKDFKPYNPKNPLVDLFHCKDVVVKGNMYQFDTPEFIRMDEDTRQTANINQK</sequence>
<feature type="domain" description="GLAA-B beta-barrel" evidence="10">
    <location>
        <begin position="353"/>
        <end position="420"/>
    </location>
</feature>
<evidence type="ECO:0000256" key="3">
    <source>
        <dbReference type="ARBA" id="ARBA00022729"/>
    </source>
</evidence>
<keyword evidence="4" id="KW-0677">Repeat</keyword>
<evidence type="ECO:0000256" key="1">
    <source>
        <dbReference type="ARBA" id="ARBA00001255"/>
    </source>
</evidence>
<feature type="signal peptide" evidence="7">
    <location>
        <begin position="1"/>
        <end position="26"/>
    </location>
</feature>
<keyword evidence="6 11" id="KW-0326">Glycosidase</keyword>
<dbReference type="AlphaFoldDB" id="A0A0P0GS73"/>
<dbReference type="GO" id="GO:0004557">
    <property type="term" value="F:alpha-galactosidase activity"/>
    <property type="evidence" value="ECO:0007669"/>
    <property type="project" value="UniProtKB-EC"/>
</dbReference>
<feature type="domain" description="GLAA-B beta-barrel" evidence="9">
    <location>
        <begin position="144"/>
        <end position="242"/>
    </location>
</feature>
<comment type="catalytic activity">
    <reaction evidence="1">
        <text>Hydrolysis of terminal, non-reducing alpha-D-galactose residues in alpha-D-galactosides, including galactose oligosaccharides, galactomannans and galactolipids.</text>
        <dbReference type="EC" id="3.2.1.22"/>
    </reaction>
</comment>
<dbReference type="KEGG" id="bcel:BcellWH2_03651"/>
<dbReference type="Pfam" id="PF13229">
    <property type="entry name" value="Beta_helix"/>
    <property type="match status" value="1"/>
</dbReference>
<evidence type="ECO:0000313" key="12">
    <source>
        <dbReference type="Proteomes" id="UP000061809"/>
    </source>
</evidence>
<reference evidence="11 12" key="1">
    <citation type="journal article" date="2015" name="Science">
        <title>Genetic determinants of in vivo fitness and diet responsiveness in multiple human gut Bacteroides.</title>
        <authorList>
            <person name="Wu M."/>
            <person name="McNulty N.P."/>
            <person name="Rodionov D.A."/>
            <person name="Khoroshkin M.S."/>
            <person name="Griffin N.W."/>
            <person name="Cheng J."/>
            <person name="Latreille P."/>
            <person name="Kerstetter R.A."/>
            <person name="Terrapon N."/>
            <person name="Henrissat B."/>
            <person name="Osterman A.L."/>
            <person name="Gordon J.I."/>
        </authorList>
    </citation>
    <scope>NUCLEOTIDE SEQUENCE [LARGE SCALE GENOMIC DNA]</scope>
    <source>
        <strain evidence="11 12">WH2</strain>
    </source>
</reference>
<dbReference type="InterPro" id="IPR056441">
    <property type="entry name" value="Beta-barrel_GLAA-B_II"/>
</dbReference>